<comment type="caution">
    <text evidence="7">The sequence shown here is derived from an EMBL/GenBank/DDBJ whole genome shotgun (WGS) entry which is preliminary data.</text>
</comment>
<evidence type="ECO:0000313" key="7">
    <source>
        <dbReference type="EMBL" id="KAF8688185.1"/>
    </source>
</evidence>
<evidence type="ECO:0000256" key="2">
    <source>
        <dbReference type="ARBA" id="ARBA00023015"/>
    </source>
</evidence>
<dbReference type="Gene3D" id="2.40.330.10">
    <property type="entry name" value="DNA-binding pseudobarrel domain"/>
    <property type="match status" value="1"/>
</dbReference>
<dbReference type="EMBL" id="JACEFO010002041">
    <property type="protein sequence ID" value="KAF8688185.1"/>
    <property type="molecule type" value="Genomic_DNA"/>
</dbReference>
<dbReference type="OrthoDB" id="695292at2759"/>
<keyword evidence="2" id="KW-0805">Transcription regulation</keyword>
<dbReference type="GO" id="GO:0005634">
    <property type="term" value="C:nucleus"/>
    <property type="evidence" value="ECO:0007669"/>
    <property type="project" value="UniProtKB-SubCell"/>
</dbReference>
<dbReference type="SUPFAM" id="SSF101936">
    <property type="entry name" value="DNA-binding pseudobarrel domain"/>
    <property type="match status" value="1"/>
</dbReference>
<proteinExistence type="predicted"/>
<name>A0A835B4W4_9POAL</name>
<keyword evidence="3" id="KW-0238">DNA-binding</keyword>
<keyword evidence="5" id="KW-0539">Nucleus</keyword>
<dbReference type="InterPro" id="IPR015300">
    <property type="entry name" value="DNA-bd_pseudobarrel_sf"/>
</dbReference>
<organism evidence="7 8">
    <name type="scientific">Digitaria exilis</name>
    <dbReference type="NCBI Taxonomy" id="1010633"/>
    <lineage>
        <taxon>Eukaryota</taxon>
        <taxon>Viridiplantae</taxon>
        <taxon>Streptophyta</taxon>
        <taxon>Embryophyta</taxon>
        <taxon>Tracheophyta</taxon>
        <taxon>Spermatophyta</taxon>
        <taxon>Magnoliopsida</taxon>
        <taxon>Liliopsida</taxon>
        <taxon>Poales</taxon>
        <taxon>Poaceae</taxon>
        <taxon>PACMAD clade</taxon>
        <taxon>Panicoideae</taxon>
        <taxon>Panicodae</taxon>
        <taxon>Paniceae</taxon>
        <taxon>Anthephorinae</taxon>
        <taxon>Digitaria</taxon>
    </lineage>
</organism>
<accession>A0A835B4W4</accession>
<reference evidence="7" key="1">
    <citation type="submission" date="2020-07" db="EMBL/GenBank/DDBJ databases">
        <title>Genome sequence and genetic diversity analysis of an under-domesticated orphan crop, white fonio (Digitaria exilis).</title>
        <authorList>
            <person name="Bennetzen J.L."/>
            <person name="Chen S."/>
            <person name="Ma X."/>
            <person name="Wang X."/>
            <person name="Yssel A.E.J."/>
            <person name="Chaluvadi S.R."/>
            <person name="Johnson M."/>
            <person name="Gangashetty P."/>
            <person name="Hamidou F."/>
            <person name="Sanogo M.D."/>
            <person name="Zwaenepoel A."/>
            <person name="Wallace J."/>
            <person name="Van De Peer Y."/>
            <person name="Van Deynze A."/>
        </authorList>
    </citation>
    <scope>NUCLEOTIDE SEQUENCE</scope>
    <source>
        <tissue evidence="7">Leaves</tissue>
    </source>
</reference>
<dbReference type="AlphaFoldDB" id="A0A835B4W4"/>
<dbReference type="Proteomes" id="UP000636709">
    <property type="component" value="Unassembled WGS sequence"/>
</dbReference>
<protein>
    <recommendedName>
        <fullName evidence="6">TF-B3 domain-containing protein</fullName>
    </recommendedName>
</protein>
<keyword evidence="8" id="KW-1185">Reference proteome</keyword>
<evidence type="ECO:0000256" key="1">
    <source>
        <dbReference type="ARBA" id="ARBA00004123"/>
    </source>
</evidence>
<evidence type="ECO:0000313" key="8">
    <source>
        <dbReference type="Proteomes" id="UP000636709"/>
    </source>
</evidence>
<dbReference type="PROSITE" id="PS50863">
    <property type="entry name" value="B3"/>
    <property type="match status" value="1"/>
</dbReference>
<dbReference type="CDD" id="cd10017">
    <property type="entry name" value="B3_DNA"/>
    <property type="match status" value="1"/>
</dbReference>
<gene>
    <name evidence="7" type="ORF">HU200_042419</name>
</gene>
<dbReference type="InterPro" id="IPR003340">
    <property type="entry name" value="B3_DNA-bd"/>
</dbReference>
<dbReference type="GO" id="GO:0003677">
    <property type="term" value="F:DNA binding"/>
    <property type="evidence" value="ECO:0007669"/>
    <property type="project" value="UniProtKB-KW"/>
</dbReference>
<feature type="domain" description="TF-B3" evidence="6">
    <location>
        <begin position="1"/>
        <end position="58"/>
    </location>
</feature>
<evidence type="ECO:0000256" key="4">
    <source>
        <dbReference type="ARBA" id="ARBA00023163"/>
    </source>
</evidence>
<evidence type="ECO:0000259" key="6">
    <source>
        <dbReference type="PROSITE" id="PS50863"/>
    </source>
</evidence>
<comment type="subcellular location">
    <subcellularLocation>
        <location evidence="1">Nucleus</location>
    </subcellularLocation>
</comment>
<evidence type="ECO:0000256" key="3">
    <source>
        <dbReference type="ARBA" id="ARBA00023125"/>
    </source>
</evidence>
<sequence length="68" mass="8217">MNSTKFWQVVAHTAKNKSYMIRQGWKRFCKENNLMEGDICTFNVVETTLWHVIITRWKEKINQSFYVS</sequence>
<keyword evidence="4" id="KW-0804">Transcription</keyword>
<dbReference type="Pfam" id="PF02362">
    <property type="entry name" value="B3"/>
    <property type="match status" value="1"/>
</dbReference>
<evidence type="ECO:0000256" key="5">
    <source>
        <dbReference type="ARBA" id="ARBA00023242"/>
    </source>
</evidence>